<name>A0ABW5I512_9PSEU</name>
<comment type="caution">
    <text evidence="2">The sequence shown here is derived from an EMBL/GenBank/DDBJ whole genome shotgun (WGS) entry which is preliminary data.</text>
</comment>
<protein>
    <submittedName>
        <fullName evidence="2">Uncharacterized protein</fullName>
    </submittedName>
</protein>
<sequence>MIDSKYLTDLPAPQRAALETLLALDCDTPERASELIYDTQALRDLERVGLLSWDPSHGEQLTAAGRALVVELAHVDATREDLLRRVLAAKPSGRHRAEEFVDSFPEAAVEHTAELEAIGAPVSLAGWVRRNLTRARVSALLLSVAVVMVVGGVWAVAR</sequence>
<feature type="transmembrane region" description="Helical" evidence="1">
    <location>
        <begin position="137"/>
        <end position="157"/>
    </location>
</feature>
<organism evidence="2 3">
    <name type="scientific">Amycolatopsis albidoflavus</name>
    <dbReference type="NCBI Taxonomy" id="102226"/>
    <lineage>
        <taxon>Bacteria</taxon>
        <taxon>Bacillati</taxon>
        <taxon>Actinomycetota</taxon>
        <taxon>Actinomycetes</taxon>
        <taxon>Pseudonocardiales</taxon>
        <taxon>Pseudonocardiaceae</taxon>
        <taxon>Amycolatopsis</taxon>
    </lineage>
</organism>
<reference evidence="3" key="1">
    <citation type="journal article" date="2019" name="Int. J. Syst. Evol. Microbiol.">
        <title>The Global Catalogue of Microorganisms (GCM) 10K type strain sequencing project: providing services to taxonomists for standard genome sequencing and annotation.</title>
        <authorList>
            <consortium name="The Broad Institute Genomics Platform"/>
            <consortium name="The Broad Institute Genome Sequencing Center for Infectious Disease"/>
            <person name="Wu L."/>
            <person name="Ma J."/>
        </authorList>
    </citation>
    <scope>NUCLEOTIDE SEQUENCE [LARGE SCALE GENOMIC DNA]</scope>
    <source>
        <strain evidence="3">CGMCC 4.7638</strain>
    </source>
</reference>
<dbReference type="EMBL" id="JBHUKQ010000014">
    <property type="protein sequence ID" value="MFD2484175.1"/>
    <property type="molecule type" value="Genomic_DNA"/>
</dbReference>
<evidence type="ECO:0000313" key="2">
    <source>
        <dbReference type="EMBL" id="MFD2484175.1"/>
    </source>
</evidence>
<evidence type="ECO:0000313" key="3">
    <source>
        <dbReference type="Proteomes" id="UP001597542"/>
    </source>
</evidence>
<evidence type="ECO:0000256" key="1">
    <source>
        <dbReference type="SAM" id="Phobius"/>
    </source>
</evidence>
<keyword evidence="1" id="KW-0812">Transmembrane</keyword>
<gene>
    <name evidence="2" type="ORF">ACFSUT_28120</name>
</gene>
<keyword evidence="1" id="KW-0472">Membrane</keyword>
<keyword evidence="1" id="KW-1133">Transmembrane helix</keyword>
<proteinExistence type="predicted"/>
<keyword evidence="3" id="KW-1185">Reference proteome</keyword>
<dbReference type="RefSeq" id="WP_344283135.1">
    <property type="nucleotide sequence ID" value="NZ_BAAAHV010000022.1"/>
</dbReference>
<accession>A0ABW5I512</accession>
<dbReference type="Proteomes" id="UP001597542">
    <property type="component" value="Unassembled WGS sequence"/>
</dbReference>